<comment type="subcellular location">
    <subcellularLocation>
        <location evidence="2">Endoplasmic reticulum membrane</location>
        <topology evidence="2">Single-pass type II membrane protein</topology>
    </subcellularLocation>
    <subcellularLocation>
        <location evidence="1">Golgi apparatus membrane</location>
        <topology evidence="1">Single-pass type II membrane protein</topology>
    </subcellularLocation>
</comment>
<dbReference type="InterPro" id="IPR003406">
    <property type="entry name" value="Glyco_trans_14"/>
</dbReference>
<dbReference type="GO" id="GO:0030158">
    <property type="term" value="F:protein xylosyltransferase activity"/>
    <property type="evidence" value="ECO:0007669"/>
    <property type="project" value="InterPro"/>
</dbReference>
<dbReference type="EMBL" id="PGGC01000111">
    <property type="protein sequence ID" value="PJG58415.1"/>
    <property type="molecule type" value="Genomic_DNA"/>
</dbReference>
<keyword evidence="9" id="KW-1133">Transmembrane helix</keyword>
<keyword evidence="11" id="KW-0472">Membrane</keyword>
<sequence length="290" mass="33546">MIAYLILVHRYPDQFKRLFKAIYHDSNHYLIHVDKSSGAELQQDIADFLSDYPNAGMLPSKNALWGGYSLVDAELRGIAALLAQDVEWEFFINLSAQDFPLRSQSDIHAFLSEHKGKDFLKIADQRQYRPDTLHRIDHYVTETLHELVCEPIKTRPYLEGVTPYIGNQWMILSRAFCEFVSHSPEVDRFKAFYRHTLIADEGFFQTVIMNTSYQGQIVNDDKRAIDWIPMGDIKLRPRDYTAQDADTLQQSTHLFARKFDETIDSDILDILERAMMCPLAIPDIAQKVLA</sequence>
<dbReference type="GO" id="GO:0016020">
    <property type="term" value="C:membrane"/>
    <property type="evidence" value="ECO:0007669"/>
    <property type="project" value="InterPro"/>
</dbReference>
<keyword evidence="6" id="KW-0479">Metal-binding</keyword>
<dbReference type="RefSeq" id="WP_100294505.1">
    <property type="nucleotide sequence ID" value="NZ_PGGC01000111.1"/>
</dbReference>
<keyword evidence="10" id="KW-0333">Golgi apparatus</keyword>
<dbReference type="Proteomes" id="UP000235861">
    <property type="component" value="Unassembled WGS sequence"/>
</dbReference>
<comment type="caution">
    <text evidence="15">The sequence shown here is derived from an EMBL/GenBank/DDBJ whole genome shotgun (WGS) entry which is preliminary data.</text>
</comment>
<keyword evidence="4 15" id="KW-0808">Transferase</keyword>
<evidence type="ECO:0000256" key="10">
    <source>
        <dbReference type="ARBA" id="ARBA00023034"/>
    </source>
</evidence>
<evidence type="ECO:0000256" key="6">
    <source>
        <dbReference type="ARBA" id="ARBA00022723"/>
    </source>
</evidence>
<evidence type="ECO:0000256" key="11">
    <source>
        <dbReference type="ARBA" id="ARBA00023136"/>
    </source>
</evidence>
<protein>
    <recommendedName>
        <fullName evidence="14">Peptide O-xylosyltransferase</fullName>
    </recommendedName>
</protein>
<keyword evidence="3" id="KW-0328">Glycosyltransferase</keyword>
<dbReference type="PANTHER" id="PTHR46025">
    <property type="entry name" value="XYLOSYLTRANSFERASE OXT"/>
    <property type="match status" value="1"/>
</dbReference>
<keyword evidence="8" id="KW-0735">Signal-anchor</keyword>
<evidence type="ECO:0000256" key="3">
    <source>
        <dbReference type="ARBA" id="ARBA00022676"/>
    </source>
</evidence>
<dbReference type="GO" id="GO:0050650">
    <property type="term" value="P:chondroitin sulfate proteoglycan biosynthetic process"/>
    <property type="evidence" value="ECO:0007669"/>
    <property type="project" value="TreeGrafter"/>
</dbReference>
<evidence type="ECO:0000256" key="7">
    <source>
        <dbReference type="ARBA" id="ARBA00022824"/>
    </source>
</evidence>
<evidence type="ECO:0000256" key="2">
    <source>
        <dbReference type="ARBA" id="ARBA00004648"/>
    </source>
</evidence>
<reference evidence="15 16" key="1">
    <citation type="submission" date="2017-11" db="EMBL/GenBank/DDBJ databases">
        <title>Draft genome sequence of environmental isolate Aeromonas cavernicola sp. nov. MDC 2508.</title>
        <authorList>
            <person name="Colston S.M."/>
            <person name="Navarro A."/>
            <person name="Martinez-Murcia A.J."/>
            <person name="Graf J."/>
        </authorList>
    </citation>
    <scope>NUCLEOTIDE SEQUENCE [LARGE SCALE GENOMIC DNA]</scope>
    <source>
        <strain evidence="15 16">MDC 2508</strain>
    </source>
</reference>
<keyword evidence="16" id="KW-1185">Reference proteome</keyword>
<evidence type="ECO:0000313" key="16">
    <source>
        <dbReference type="Proteomes" id="UP000235861"/>
    </source>
</evidence>
<dbReference type="OrthoDB" id="7943907at2"/>
<keyword evidence="7" id="KW-0256">Endoplasmic reticulum</keyword>
<evidence type="ECO:0000256" key="13">
    <source>
        <dbReference type="ARBA" id="ARBA00023180"/>
    </source>
</evidence>
<dbReference type="InterPro" id="IPR043538">
    <property type="entry name" value="XYLT"/>
</dbReference>
<gene>
    <name evidence="15" type="ORF">CUC53_12725</name>
</gene>
<keyword evidence="13" id="KW-0325">Glycoprotein</keyword>
<dbReference type="Pfam" id="PF02485">
    <property type="entry name" value="Branch"/>
    <property type="match status" value="1"/>
</dbReference>
<keyword evidence="5" id="KW-0812">Transmembrane</keyword>
<dbReference type="PANTHER" id="PTHR46025:SF3">
    <property type="entry name" value="XYLOSYLTRANSFERASE OXT"/>
    <property type="match status" value="1"/>
</dbReference>
<proteinExistence type="predicted"/>
<dbReference type="GO" id="GO:0015012">
    <property type="term" value="P:heparan sulfate proteoglycan biosynthetic process"/>
    <property type="evidence" value="ECO:0007669"/>
    <property type="project" value="TreeGrafter"/>
</dbReference>
<dbReference type="AlphaFoldDB" id="A0A2H9U312"/>
<evidence type="ECO:0000256" key="8">
    <source>
        <dbReference type="ARBA" id="ARBA00022968"/>
    </source>
</evidence>
<name>A0A2H9U312_9GAMM</name>
<accession>A0A2H9U312</accession>
<evidence type="ECO:0000256" key="5">
    <source>
        <dbReference type="ARBA" id="ARBA00022692"/>
    </source>
</evidence>
<dbReference type="GO" id="GO:0046872">
    <property type="term" value="F:metal ion binding"/>
    <property type="evidence" value="ECO:0007669"/>
    <property type="project" value="UniProtKB-KW"/>
</dbReference>
<organism evidence="15 16">
    <name type="scientific">Aeromonas cavernicola</name>
    <dbReference type="NCBI Taxonomy" id="1006623"/>
    <lineage>
        <taxon>Bacteria</taxon>
        <taxon>Pseudomonadati</taxon>
        <taxon>Pseudomonadota</taxon>
        <taxon>Gammaproteobacteria</taxon>
        <taxon>Aeromonadales</taxon>
        <taxon>Aeromonadaceae</taxon>
        <taxon>Aeromonas</taxon>
    </lineage>
</organism>
<evidence type="ECO:0000256" key="4">
    <source>
        <dbReference type="ARBA" id="ARBA00022679"/>
    </source>
</evidence>
<evidence type="ECO:0000256" key="9">
    <source>
        <dbReference type="ARBA" id="ARBA00022989"/>
    </source>
</evidence>
<keyword evidence="12" id="KW-1015">Disulfide bond</keyword>
<evidence type="ECO:0000256" key="14">
    <source>
        <dbReference type="ARBA" id="ARBA00042865"/>
    </source>
</evidence>
<evidence type="ECO:0000256" key="1">
    <source>
        <dbReference type="ARBA" id="ARBA00004323"/>
    </source>
</evidence>
<evidence type="ECO:0000313" key="15">
    <source>
        <dbReference type="EMBL" id="PJG58415.1"/>
    </source>
</evidence>
<evidence type="ECO:0000256" key="12">
    <source>
        <dbReference type="ARBA" id="ARBA00023157"/>
    </source>
</evidence>